<comment type="caution">
    <text evidence="3">The sequence shown here is derived from an EMBL/GenBank/DDBJ whole genome shotgun (WGS) entry which is preliminary data.</text>
</comment>
<dbReference type="InterPro" id="IPR021994">
    <property type="entry name" value="DUF3592"/>
</dbReference>
<proteinExistence type="predicted"/>
<sequence length="136" mass="14077">MNLAFVQVLAPLLALSFAFGAVLCLRDARRSAVRLRGATMASGVVAEIDRDSARQAACTVGFTTAEGRVVQATSQSASAAHRFEPGQQVNLWYDPQEPTWVVLEGQSSPAGIGAVVGAILALAAVALTLVSVVALI</sequence>
<dbReference type="EMBL" id="JBHSRD010000004">
    <property type="protein sequence ID" value="MFC6008006.1"/>
    <property type="molecule type" value="Genomic_DNA"/>
</dbReference>
<dbReference type="Proteomes" id="UP001596189">
    <property type="component" value="Unassembled WGS sequence"/>
</dbReference>
<dbReference type="RefSeq" id="WP_345715305.1">
    <property type="nucleotide sequence ID" value="NZ_BAABFP010000002.1"/>
</dbReference>
<evidence type="ECO:0000313" key="3">
    <source>
        <dbReference type="EMBL" id="MFC6008006.1"/>
    </source>
</evidence>
<feature type="domain" description="DUF3592" evidence="2">
    <location>
        <begin position="45"/>
        <end position="106"/>
    </location>
</feature>
<organism evidence="3 4">
    <name type="scientific">Angustibacter luteus</name>
    <dbReference type="NCBI Taxonomy" id="658456"/>
    <lineage>
        <taxon>Bacteria</taxon>
        <taxon>Bacillati</taxon>
        <taxon>Actinomycetota</taxon>
        <taxon>Actinomycetes</taxon>
        <taxon>Kineosporiales</taxon>
        <taxon>Kineosporiaceae</taxon>
    </lineage>
</organism>
<accession>A0ABW1JF62</accession>
<evidence type="ECO:0000256" key="1">
    <source>
        <dbReference type="SAM" id="Phobius"/>
    </source>
</evidence>
<keyword evidence="1" id="KW-0472">Membrane</keyword>
<evidence type="ECO:0000259" key="2">
    <source>
        <dbReference type="Pfam" id="PF12158"/>
    </source>
</evidence>
<keyword evidence="1" id="KW-1133">Transmembrane helix</keyword>
<keyword evidence="1" id="KW-0812">Transmembrane</keyword>
<keyword evidence="4" id="KW-1185">Reference proteome</keyword>
<feature type="transmembrane region" description="Helical" evidence="1">
    <location>
        <begin position="110"/>
        <end position="135"/>
    </location>
</feature>
<reference evidence="4" key="1">
    <citation type="journal article" date="2019" name="Int. J. Syst. Evol. Microbiol.">
        <title>The Global Catalogue of Microorganisms (GCM) 10K type strain sequencing project: providing services to taxonomists for standard genome sequencing and annotation.</title>
        <authorList>
            <consortium name="The Broad Institute Genomics Platform"/>
            <consortium name="The Broad Institute Genome Sequencing Center for Infectious Disease"/>
            <person name="Wu L."/>
            <person name="Ma J."/>
        </authorList>
    </citation>
    <scope>NUCLEOTIDE SEQUENCE [LARGE SCALE GENOMIC DNA]</scope>
    <source>
        <strain evidence="4">KACC 14249</strain>
    </source>
</reference>
<gene>
    <name evidence="3" type="ORF">ACFQDO_12795</name>
</gene>
<dbReference type="Pfam" id="PF12158">
    <property type="entry name" value="DUF3592"/>
    <property type="match status" value="1"/>
</dbReference>
<evidence type="ECO:0000313" key="4">
    <source>
        <dbReference type="Proteomes" id="UP001596189"/>
    </source>
</evidence>
<protein>
    <submittedName>
        <fullName evidence="3">DUF3592 domain-containing protein</fullName>
    </submittedName>
</protein>
<name>A0ABW1JF62_9ACTN</name>